<sequence length="108" mass="11345">MEEADESVEFEFYATLRDAVGERSLTRAVPEGTTVAEALGTLGEEFPSLRPLLFDGDGRLRPHVSVLVDGERVDGDRSLDGGETVGAAPAVAGGSAPATECRGREVAR</sequence>
<dbReference type="CDD" id="cd17040">
    <property type="entry name" value="Ubl_MoaD_like"/>
    <property type="match status" value="1"/>
</dbReference>
<keyword evidence="3" id="KW-1185">Reference proteome</keyword>
<dbReference type="AlphaFoldDB" id="A0ABD6B0G2"/>
<evidence type="ECO:0000256" key="1">
    <source>
        <dbReference type="SAM" id="MobiDB-lite"/>
    </source>
</evidence>
<proteinExistence type="predicted"/>
<dbReference type="InterPro" id="IPR054834">
    <property type="entry name" value="SAMP1_3"/>
</dbReference>
<dbReference type="Proteomes" id="UP001597187">
    <property type="component" value="Unassembled WGS sequence"/>
</dbReference>
<dbReference type="EMBL" id="JBHUDC010000008">
    <property type="protein sequence ID" value="MFD1515307.1"/>
    <property type="molecule type" value="Genomic_DNA"/>
</dbReference>
<feature type="region of interest" description="Disordered" evidence="1">
    <location>
        <begin position="75"/>
        <end position="108"/>
    </location>
</feature>
<organism evidence="2 3">
    <name type="scientific">Halomarina rubra</name>
    <dbReference type="NCBI Taxonomy" id="2071873"/>
    <lineage>
        <taxon>Archaea</taxon>
        <taxon>Methanobacteriati</taxon>
        <taxon>Methanobacteriota</taxon>
        <taxon>Stenosarchaea group</taxon>
        <taxon>Halobacteria</taxon>
        <taxon>Halobacteriales</taxon>
        <taxon>Natronomonadaceae</taxon>
        <taxon>Halomarina</taxon>
    </lineage>
</organism>
<feature type="compositionally biased region" description="Low complexity" evidence="1">
    <location>
        <begin position="81"/>
        <end position="99"/>
    </location>
</feature>
<dbReference type="RefSeq" id="WP_250875227.1">
    <property type="nucleotide sequence ID" value="NZ_JALXFV010000008.1"/>
</dbReference>
<dbReference type="InterPro" id="IPR012675">
    <property type="entry name" value="Beta-grasp_dom_sf"/>
</dbReference>
<name>A0ABD6B0G2_9EURY</name>
<dbReference type="InterPro" id="IPR003749">
    <property type="entry name" value="ThiS/MoaD-like"/>
</dbReference>
<comment type="caution">
    <text evidence="2">The sequence shown here is derived from an EMBL/GenBank/DDBJ whole genome shotgun (WGS) entry which is preliminary data.</text>
</comment>
<evidence type="ECO:0000313" key="2">
    <source>
        <dbReference type="EMBL" id="MFD1515307.1"/>
    </source>
</evidence>
<gene>
    <name evidence="2" type="ORF">ACFSBT_18660</name>
</gene>
<dbReference type="Pfam" id="PF02597">
    <property type="entry name" value="ThiS"/>
    <property type="match status" value="1"/>
</dbReference>
<accession>A0ABD6B0G2</accession>
<reference evidence="2 3" key="1">
    <citation type="journal article" date="2019" name="Int. J. Syst. Evol. Microbiol.">
        <title>The Global Catalogue of Microorganisms (GCM) 10K type strain sequencing project: providing services to taxonomists for standard genome sequencing and annotation.</title>
        <authorList>
            <consortium name="The Broad Institute Genomics Platform"/>
            <consortium name="The Broad Institute Genome Sequencing Center for Infectious Disease"/>
            <person name="Wu L."/>
            <person name="Ma J."/>
        </authorList>
    </citation>
    <scope>NUCLEOTIDE SEQUENCE [LARGE SCALE GENOMIC DNA]</scope>
    <source>
        <strain evidence="2 3">CGMCC 1.12563</strain>
    </source>
</reference>
<dbReference type="Gene3D" id="3.10.20.30">
    <property type="match status" value="1"/>
</dbReference>
<evidence type="ECO:0000313" key="3">
    <source>
        <dbReference type="Proteomes" id="UP001597187"/>
    </source>
</evidence>
<dbReference type="SUPFAM" id="SSF54285">
    <property type="entry name" value="MoaD/ThiS"/>
    <property type="match status" value="1"/>
</dbReference>
<dbReference type="NCBIfam" id="NF041918">
    <property type="entry name" value="SAMP1"/>
    <property type="match status" value="1"/>
</dbReference>
<protein>
    <submittedName>
        <fullName evidence="2">Ubiquitin-like small modifier protein 1</fullName>
    </submittedName>
</protein>
<dbReference type="InterPro" id="IPR016155">
    <property type="entry name" value="Mopterin_synth/thiamin_S_b"/>
</dbReference>